<dbReference type="InterPro" id="IPR001680">
    <property type="entry name" value="WD40_rpt"/>
</dbReference>
<evidence type="ECO:0000256" key="7">
    <source>
        <dbReference type="PROSITE-ProRule" id="PRU00221"/>
    </source>
</evidence>
<dbReference type="InterPro" id="IPR019775">
    <property type="entry name" value="WD40_repeat_CS"/>
</dbReference>
<evidence type="ECO:0000256" key="1">
    <source>
        <dbReference type="ARBA" id="ARBA00004123"/>
    </source>
</evidence>
<keyword evidence="5" id="KW-0156">Chromatin regulator</keyword>
<dbReference type="GO" id="GO:0000785">
    <property type="term" value="C:chromatin"/>
    <property type="evidence" value="ECO:0000318"/>
    <property type="project" value="GO_Central"/>
</dbReference>
<evidence type="ECO:0000256" key="3">
    <source>
        <dbReference type="ARBA" id="ARBA00022574"/>
    </source>
</evidence>
<dbReference type="GO" id="GO:0000417">
    <property type="term" value="C:HIR complex"/>
    <property type="evidence" value="ECO:0000318"/>
    <property type="project" value="GO_Central"/>
</dbReference>
<keyword evidence="3 7" id="KW-0853">WD repeat</keyword>
<evidence type="ECO:0000256" key="6">
    <source>
        <dbReference type="ARBA" id="ARBA00023242"/>
    </source>
</evidence>
<evidence type="ECO:0000259" key="8">
    <source>
        <dbReference type="Pfam" id="PF24105"/>
    </source>
</evidence>
<dbReference type="PROSITE" id="PS50082">
    <property type="entry name" value="WD_REPEATS_2"/>
    <property type="match status" value="2"/>
</dbReference>
<dbReference type="InParanoid" id="A2EYV1"/>
<proteinExistence type="inferred from homology"/>
<dbReference type="STRING" id="5722.A2EYV1"/>
<dbReference type="GO" id="GO:0006338">
    <property type="term" value="P:chromatin remodeling"/>
    <property type="evidence" value="ECO:0000318"/>
    <property type="project" value="GO_Central"/>
</dbReference>
<dbReference type="InterPro" id="IPR001632">
    <property type="entry name" value="WD40_G-protein_beta-like"/>
</dbReference>
<comment type="subcellular location">
    <subcellularLocation>
        <location evidence="1">Nucleus</location>
    </subcellularLocation>
</comment>
<feature type="repeat" description="WD" evidence="7">
    <location>
        <begin position="68"/>
        <end position="100"/>
    </location>
</feature>
<keyword evidence="4" id="KW-0677">Repeat</keyword>
<dbReference type="OrthoDB" id="1741719at2759"/>
<dbReference type="KEGG" id="tva:4760002"/>
<sequence>MEEKGDLSLRFVYPKWLGHGGRPISTVDIHPSGELFATGGWNNFCKIWSFHAITDSSQNVKNKLLAVLRDHTKSVNIVRFSPDGKYLATGGDDAMIFVWQKVRCFGQPSTFGIPESELQPNPPVQRWQSKSFSGHTGDVTGVSWFPDSTRIASCSFDGTIIVWDVKSATKLYQHQTSQSVGIASVAIDPLGKFIACQLLNGKFDIYDPSANFSREYGSEFTQPDQALVSRICWTPDGSFIGMTSANSGGYVCPFFRRESFTFGFMLEGHIAPTCCISCPPFLFRNKNGSYSSIMACGDKSGVISIWLVGEDTRPLVVLDGISTSTVNDLRWSNDGHWLFVALENAPITRHGGIVAFDLSKAHDLELVDQESMEEIKSHLIGENTFRAKLSNNINNAAHLLHSLDAEEKDVDFEVLQLTPAEVLERQSTITKDGITYITPVLLTAVEKQTVSFSVKVESELLSNASTEYNPVGYNWPKPAILEGIVNKALDINNYHIVSYAGYLIKLDKKTGRRLSTPYLIGGVCRHLSYDEGQILAVGNRCCVIELDSMKEVMSCNCPPEFKSFSLYPSGIILAISRGRVWTWDTDFNCWRGGALSGDASDLTIEEIEKSLDDKSICRFDLAISATFNEFIGMPERTDELIEKLKLNKDHPDTGKFIDALVRNVQKRWRN</sequence>
<dbReference type="eggNOG" id="KOG0973">
    <property type="taxonomic scope" value="Eukaryota"/>
</dbReference>
<comment type="similarity">
    <text evidence="2">Belongs to the WD repeat HIR1 family.</text>
</comment>
<protein>
    <recommendedName>
        <fullName evidence="8">CAF1B/HIR1 beta-propeller domain-containing protein</fullName>
    </recommendedName>
</protein>
<gene>
    <name evidence="9" type="ORF">TVAG_213700</name>
</gene>
<dbReference type="SMR" id="A2EYV1"/>
<dbReference type="PANTHER" id="PTHR13831">
    <property type="entry name" value="MEMBER OF THE HIR1 FAMILY OF WD-REPEAT PROTEINS"/>
    <property type="match status" value="1"/>
</dbReference>
<dbReference type="VEuPathDB" id="TrichDB:TVAGG3_0254490"/>
<evidence type="ECO:0000256" key="2">
    <source>
        <dbReference type="ARBA" id="ARBA00007306"/>
    </source>
</evidence>
<name>A2EYV1_TRIV3</name>
<dbReference type="FunFam" id="2.130.10.10:FF:002889">
    <property type="entry name" value="Uncharacterized protein"/>
    <property type="match status" value="1"/>
</dbReference>
<dbReference type="PANTHER" id="PTHR13831:SF0">
    <property type="entry name" value="PROTEIN HIRA"/>
    <property type="match status" value="1"/>
</dbReference>
<dbReference type="Gene3D" id="2.130.10.10">
    <property type="entry name" value="YVTN repeat-like/Quinoprotein amine dehydrogenase"/>
    <property type="match status" value="3"/>
</dbReference>
<evidence type="ECO:0000313" key="10">
    <source>
        <dbReference type="Proteomes" id="UP000001542"/>
    </source>
</evidence>
<dbReference type="InterPro" id="IPR031120">
    <property type="entry name" value="HIR1-like"/>
</dbReference>
<dbReference type="VEuPathDB" id="TrichDB:TVAG_213700"/>
<dbReference type="PROSITE" id="PS50294">
    <property type="entry name" value="WD_REPEATS_REGION"/>
    <property type="match status" value="2"/>
</dbReference>
<organism evidence="9 10">
    <name type="scientific">Trichomonas vaginalis (strain ATCC PRA-98 / G3)</name>
    <dbReference type="NCBI Taxonomy" id="412133"/>
    <lineage>
        <taxon>Eukaryota</taxon>
        <taxon>Metamonada</taxon>
        <taxon>Parabasalia</taxon>
        <taxon>Trichomonadida</taxon>
        <taxon>Trichomonadidae</taxon>
        <taxon>Trichomonas</taxon>
    </lineage>
</organism>
<dbReference type="InterPro" id="IPR015943">
    <property type="entry name" value="WD40/YVTN_repeat-like_dom_sf"/>
</dbReference>
<dbReference type="InterPro" id="IPR055410">
    <property type="entry name" value="Beta-prop_CAF1B_HIR1"/>
</dbReference>
<dbReference type="AlphaFoldDB" id="A2EYV1"/>
<dbReference type="EMBL" id="DS113544">
    <property type="protein sequence ID" value="EAY02170.1"/>
    <property type="molecule type" value="Genomic_DNA"/>
</dbReference>
<dbReference type="GO" id="GO:0006351">
    <property type="term" value="P:DNA-templated transcription"/>
    <property type="evidence" value="ECO:0007669"/>
    <property type="project" value="InterPro"/>
</dbReference>
<feature type="repeat" description="WD" evidence="7">
    <location>
        <begin position="132"/>
        <end position="173"/>
    </location>
</feature>
<dbReference type="Proteomes" id="UP000001542">
    <property type="component" value="Unassembled WGS sequence"/>
</dbReference>
<dbReference type="GO" id="GO:0005634">
    <property type="term" value="C:nucleus"/>
    <property type="evidence" value="ECO:0007669"/>
    <property type="project" value="UniProtKB-SubCell"/>
</dbReference>
<dbReference type="SMART" id="SM00320">
    <property type="entry name" value="WD40"/>
    <property type="match status" value="6"/>
</dbReference>
<accession>A2EYV1</accession>
<keyword evidence="6" id="KW-0539">Nucleus</keyword>
<dbReference type="Pfam" id="PF24105">
    <property type="entry name" value="Beta-prop_CAF1B_HIR1"/>
    <property type="match status" value="1"/>
</dbReference>
<evidence type="ECO:0000313" key="9">
    <source>
        <dbReference type="EMBL" id="EAY02170.1"/>
    </source>
</evidence>
<reference evidence="9" key="2">
    <citation type="journal article" date="2007" name="Science">
        <title>Draft genome sequence of the sexually transmitted pathogen Trichomonas vaginalis.</title>
        <authorList>
            <person name="Carlton J.M."/>
            <person name="Hirt R.P."/>
            <person name="Silva J.C."/>
            <person name="Delcher A.L."/>
            <person name="Schatz M."/>
            <person name="Zhao Q."/>
            <person name="Wortman J.R."/>
            <person name="Bidwell S.L."/>
            <person name="Alsmark U.C.M."/>
            <person name="Besteiro S."/>
            <person name="Sicheritz-Ponten T."/>
            <person name="Noel C.J."/>
            <person name="Dacks J.B."/>
            <person name="Foster P.G."/>
            <person name="Simillion C."/>
            <person name="Van de Peer Y."/>
            <person name="Miranda-Saavedra D."/>
            <person name="Barton G.J."/>
            <person name="Westrop G.D."/>
            <person name="Mueller S."/>
            <person name="Dessi D."/>
            <person name="Fiori P.L."/>
            <person name="Ren Q."/>
            <person name="Paulsen I."/>
            <person name="Zhang H."/>
            <person name="Bastida-Corcuera F.D."/>
            <person name="Simoes-Barbosa A."/>
            <person name="Brown M.T."/>
            <person name="Hayes R.D."/>
            <person name="Mukherjee M."/>
            <person name="Okumura C.Y."/>
            <person name="Schneider R."/>
            <person name="Smith A.J."/>
            <person name="Vanacova S."/>
            <person name="Villalvazo M."/>
            <person name="Haas B.J."/>
            <person name="Pertea M."/>
            <person name="Feldblyum T.V."/>
            <person name="Utterback T.R."/>
            <person name="Shu C.L."/>
            <person name="Osoegawa K."/>
            <person name="de Jong P.J."/>
            <person name="Hrdy I."/>
            <person name="Horvathova L."/>
            <person name="Zubacova Z."/>
            <person name="Dolezal P."/>
            <person name="Malik S.B."/>
            <person name="Logsdon J.M. Jr."/>
            <person name="Henze K."/>
            <person name="Gupta A."/>
            <person name="Wang C.C."/>
            <person name="Dunne R.L."/>
            <person name="Upcroft J.A."/>
            <person name="Upcroft P."/>
            <person name="White O."/>
            <person name="Salzberg S.L."/>
            <person name="Tang P."/>
            <person name="Chiu C.-H."/>
            <person name="Lee Y.-S."/>
            <person name="Embley T.M."/>
            <person name="Coombs G.H."/>
            <person name="Mottram J.C."/>
            <person name="Tachezy J."/>
            <person name="Fraser-Liggett C.M."/>
            <person name="Johnson P.J."/>
        </authorList>
    </citation>
    <scope>NUCLEOTIDE SEQUENCE [LARGE SCALE GENOMIC DNA]</scope>
    <source>
        <strain evidence="9">G3</strain>
    </source>
</reference>
<dbReference type="InterPro" id="IPR036322">
    <property type="entry name" value="WD40_repeat_dom_sf"/>
</dbReference>
<keyword evidence="10" id="KW-1185">Reference proteome</keyword>
<evidence type="ECO:0000256" key="5">
    <source>
        <dbReference type="ARBA" id="ARBA00022853"/>
    </source>
</evidence>
<dbReference type="PRINTS" id="PR00319">
    <property type="entry name" value="GPROTEINB"/>
</dbReference>
<evidence type="ECO:0000256" key="4">
    <source>
        <dbReference type="ARBA" id="ARBA00022737"/>
    </source>
</evidence>
<dbReference type="PROSITE" id="PS00678">
    <property type="entry name" value="WD_REPEATS_1"/>
    <property type="match status" value="1"/>
</dbReference>
<feature type="domain" description="CAF1B/HIR1 beta-propeller" evidence="8">
    <location>
        <begin position="19"/>
        <end position="208"/>
    </location>
</feature>
<reference evidence="9" key="1">
    <citation type="submission" date="2006-10" db="EMBL/GenBank/DDBJ databases">
        <authorList>
            <person name="Amadeo P."/>
            <person name="Zhao Q."/>
            <person name="Wortman J."/>
            <person name="Fraser-Liggett C."/>
            <person name="Carlton J."/>
        </authorList>
    </citation>
    <scope>NUCLEOTIDE SEQUENCE</scope>
    <source>
        <strain evidence="9">G3</strain>
    </source>
</reference>
<dbReference type="SUPFAM" id="SSF50978">
    <property type="entry name" value="WD40 repeat-like"/>
    <property type="match status" value="2"/>
</dbReference>